<dbReference type="KEGG" id="dpx:DAPPUDRAFT_267531"/>
<evidence type="ECO:0000256" key="4">
    <source>
        <dbReference type="ARBA" id="ARBA00022807"/>
    </source>
</evidence>
<dbReference type="PANTHER" id="PTHR12411">
    <property type="entry name" value="CYSTEINE PROTEASE FAMILY C1-RELATED"/>
    <property type="match status" value="1"/>
</dbReference>
<keyword evidence="5" id="KW-0865">Zymogen</keyword>
<dbReference type="InterPro" id="IPR013128">
    <property type="entry name" value="Peptidase_C1A"/>
</dbReference>
<dbReference type="SMART" id="SM00645">
    <property type="entry name" value="Pept_C1"/>
    <property type="match status" value="1"/>
</dbReference>
<evidence type="ECO:0008006" key="11">
    <source>
        <dbReference type="Google" id="ProtNLM"/>
    </source>
</evidence>
<feature type="domain" description="Peptidase C1A papain C-terminal" evidence="7">
    <location>
        <begin position="81"/>
        <end position="295"/>
    </location>
</feature>
<dbReference type="GO" id="GO:0005764">
    <property type="term" value="C:lysosome"/>
    <property type="evidence" value="ECO:0000318"/>
    <property type="project" value="GO_Central"/>
</dbReference>
<dbReference type="CDD" id="cd02248">
    <property type="entry name" value="Peptidase_C1A"/>
    <property type="match status" value="1"/>
</dbReference>
<dbReference type="InterPro" id="IPR025660">
    <property type="entry name" value="Pept_his_AS"/>
</dbReference>
<gene>
    <name evidence="9" type="ORF">DAPPUDRAFT_267531</name>
</gene>
<dbReference type="HOGENOM" id="CLU_012184_1_2_1"/>
<evidence type="ECO:0000256" key="5">
    <source>
        <dbReference type="ARBA" id="ARBA00023145"/>
    </source>
</evidence>
<name>E9HWL6_DAPPU</name>
<dbReference type="InterPro" id="IPR039417">
    <property type="entry name" value="Peptidase_C1A_papain-like"/>
</dbReference>
<evidence type="ECO:0000256" key="6">
    <source>
        <dbReference type="ARBA" id="ARBA00023157"/>
    </source>
</evidence>
<sequence length="298" mass="33424">MVEQIAQCQNEVALRIRHHCRRFGRRLRLPDAWNEYKNKHGKKFNATDDAQRKKNFLATDAIITKHNSQKNGTYKLEHNQFSDMVDYRTHACLSPVRDQKQCGSCWAFSAITPLEFARCKKNGTLLALSEQHLVDCEPYDYGCNGGWYTNAWYYIKNGALGSAKQSLYPYTATNTTCKFTSSMVGAKISTYGNLQPLNATNMQLAVQSNGPISVAITVTNSFFYYSGGTYNDVACDNKTIPINHAVVIVGYGAANATNYWIVRNSWGTGWGQAGYVFIQRGVNKCKIEQYPAVILSVV</sequence>
<dbReference type="Proteomes" id="UP000000305">
    <property type="component" value="Unassembled WGS sequence"/>
</dbReference>
<dbReference type="PRINTS" id="PR00705">
    <property type="entry name" value="PAPAIN"/>
</dbReference>
<evidence type="ECO:0000256" key="1">
    <source>
        <dbReference type="ARBA" id="ARBA00008455"/>
    </source>
</evidence>
<dbReference type="PhylomeDB" id="E9HWL6"/>
<evidence type="ECO:0000259" key="7">
    <source>
        <dbReference type="SMART" id="SM00645"/>
    </source>
</evidence>
<feature type="domain" description="Cathepsin propeptide inhibitor" evidence="8">
    <location>
        <begin position="33"/>
        <end position="89"/>
    </location>
</feature>
<accession>E9HWL6</accession>
<dbReference type="InterPro" id="IPR000169">
    <property type="entry name" value="Pept_cys_AS"/>
</dbReference>
<keyword evidence="2" id="KW-0645">Protease</keyword>
<keyword evidence="4" id="KW-0788">Thiol protease</keyword>
<dbReference type="InParanoid" id="E9HWL6"/>
<evidence type="ECO:0000256" key="2">
    <source>
        <dbReference type="ARBA" id="ARBA00022670"/>
    </source>
</evidence>
<dbReference type="EMBL" id="GL732940">
    <property type="protein sequence ID" value="EFX63857.1"/>
    <property type="molecule type" value="Genomic_DNA"/>
</dbReference>
<dbReference type="OMA" id="NAMYIHA"/>
<dbReference type="FunCoup" id="E9HWL6">
    <property type="interactions" value="106"/>
</dbReference>
<dbReference type="PROSITE" id="PS00640">
    <property type="entry name" value="THIOL_PROTEASE_ASN"/>
    <property type="match status" value="1"/>
</dbReference>
<evidence type="ECO:0000313" key="10">
    <source>
        <dbReference type="Proteomes" id="UP000000305"/>
    </source>
</evidence>
<keyword evidence="3" id="KW-0378">Hydrolase</keyword>
<dbReference type="GO" id="GO:0005615">
    <property type="term" value="C:extracellular space"/>
    <property type="evidence" value="ECO:0000318"/>
    <property type="project" value="GO_Central"/>
</dbReference>
<keyword evidence="6" id="KW-1015">Disulfide bond</keyword>
<evidence type="ECO:0000256" key="3">
    <source>
        <dbReference type="ARBA" id="ARBA00022801"/>
    </source>
</evidence>
<dbReference type="SUPFAM" id="SSF54001">
    <property type="entry name" value="Cysteine proteinases"/>
    <property type="match status" value="1"/>
</dbReference>
<protein>
    <recommendedName>
        <fullName evidence="11">Peptidase C1A papain C-terminal domain-containing protein</fullName>
    </recommendedName>
</protein>
<organism evidence="9 10">
    <name type="scientific">Daphnia pulex</name>
    <name type="common">Water flea</name>
    <dbReference type="NCBI Taxonomy" id="6669"/>
    <lineage>
        <taxon>Eukaryota</taxon>
        <taxon>Metazoa</taxon>
        <taxon>Ecdysozoa</taxon>
        <taxon>Arthropoda</taxon>
        <taxon>Crustacea</taxon>
        <taxon>Branchiopoda</taxon>
        <taxon>Diplostraca</taxon>
        <taxon>Cladocera</taxon>
        <taxon>Anomopoda</taxon>
        <taxon>Daphniidae</taxon>
        <taxon>Daphnia</taxon>
    </lineage>
</organism>
<dbReference type="InterPro" id="IPR038765">
    <property type="entry name" value="Papain-like_cys_pep_sf"/>
</dbReference>
<dbReference type="GO" id="GO:0004197">
    <property type="term" value="F:cysteine-type endopeptidase activity"/>
    <property type="evidence" value="ECO:0000318"/>
    <property type="project" value="GO_Central"/>
</dbReference>
<dbReference type="PROSITE" id="PS00139">
    <property type="entry name" value="THIOL_PROTEASE_CYS"/>
    <property type="match status" value="1"/>
</dbReference>
<dbReference type="SMART" id="SM00848">
    <property type="entry name" value="Inhibitor_I29"/>
    <property type="match status" value="1"/>
</dbReference>
<dbReference type="eggNOG" id="KOG1543">
    <property type="taxonomic scope" value="Eukaryota"/>
</dbReference>
<proteinExistence type="inferred from homology"/>
<dbReference type="Pfam" id="PF00112">
    <property type="entry name" value="Peptidase_C1"/>
    <property type="match status" value="1"/>
</dbReference>
<dbReference type="OrthoDB" id="10253408at2759"/>
<evidence type="ECO:0000259" key="8">
    <source>
        <dbReference type="SMART" id="SM00848"/>
    </source>
</evidence>
<evidence type="ECO:0000313" key="9">
    <source>
        <dbReference type="EMBL" id="EFX63857.1"/>
    </source>
</evidence>
<reference evidence="9 10" key="1">
    <citation type="journal article" date="2011" name="Science">
        <title>The ecoresponsive genome of Daphnia pulex.</title>
        <authorList>
            <person name="Colbourne J.K."/>
            <person name="Pfrender M.E."/>
            <person name="Gilbert D."/>
            <person name="Thomas W.K."/>
            <person name="Tucker A."/>
            <person name="Oakley T.H."/>
            <person name="Tokishita S."/>
            <person name="Aerts A."/>
            <person name="Arnold G.J."/>
            <person name="Basu M.K."/>
            <person name="Bauer D.J."/>
            <person name="Caceres C.E."/>
            <person name="Carmel L."/>
            <person name="Casola C."/>
            <person name="Choi J.H."/>
            <person name="Detter J.C."/>
            <person name="Dong Q."/>
            <person name="Dusheyko S."/>
            <person name="Eads B.D."/>
            <person name="Frohlich T."/>
            <person name="Geiler-Samerotte K.A."/>
            <person name="Gerlach D."/>
            <person name="Hatcher P."/>
            <person name="Jogdeo S."/>
            <person name="Krijgsveld J."/>
            <person name="Kriventseva E.V."/>
            <person name="Kultz D."/>
            <person name="Laforsch C."/>
            <person name="Lindquist E."/>
            <person name="Lopez J."/>
            <person name="Manak J.R."/>
            <person name="Muller J."/>
            <person name="Pangilinan J."/>
            <person name="Patwardhan R.P."/>
            <person name="Pitluck S."/>
            <person name="Pritham E.J."/>
            <person name="Rechtsteiner A."/>
            <person name="Rho M."/>
            <person name="Rogozin I.B."/>
            <person name="Sakarya O."/>
            <person name="Salamov A."/>
            <person name="Schaack S."/>
            <person name="Shapiro H."/>
            <person name="Shiga Y."/>
            <person name="Skalitzky C."/>
            <person name="Smith Z."/>
            <person name="Souvorov A."/>
            <person name="Sung W."/>
            <person name="Tang Z."/>
            <person name="Tsuchiya D."/>
            <person name="Tu H."/>
            <person name="Vos H."/>
            <person name="Wang M."/>
            <person name="Wolf Y.I."/>
            <person name="Yamagata H."/>
            <person name="Yamada T."/>
            <person name="Ye Y."/>
            <person name="Shaw J.R."/>
            <person name="Andrews J."/>
            <person name="Crease T.J."/>
            <person name="Tang H."/>
            <person name="Lucas S.M."/>
            <person name="Robertson H.M."/>
            <person name="Bork P."/>
            <person name="Koonin E.V."/>
            <person name="Zdobnov E.M."/>
            <person name="Grigoriev I.V."/>
            <person name="Lynch M."/>
            <person name="Boore J.L."/>
        </authorList>
    </citation>
    <scope>NUCLEOTIDE SEQUENCE [LARGE SCALE GENOMIC DNA]</scope>
</reference>
<dbReference type="GO" id="GO:0051603">
    <property type="term" value="P:proteolysis involved in protein catabolic process"/>
    <property type="evidence" value="ECO:0000318"/>
    <property type="project" value="GO_Central"/>
</dbReference>
<dbReference type="InterPro" id="IPR025661">
    <property type="entry name" value="Pept_asp_AS"/>
</dbReference>
<dbReference type="FunFam" id="3.90.70.10:FF:000351">
    <property type="entry name" value="Uncharacterized protein"/>
    <property type="match status" value="1"/>
</dbReference>
<dbReference type="Gene3D" id="3.90.70.10">
    <property type="entry name" value="Cysteine proteinases"/>
    <property type="match status" value="1"/>
</dbReference>
<keyword evidence="10" id="KW-1185">Reference proteome</keyword>
<dbReference type="InterPro" id="IPR013201">
    <property type="entry name" value="Prot_inhib_I29"/>
</dbReference>
<dbReference type="PROSITE" id="PS00639">
    <property type="entry name" value="THIOL_PROTEASE_HIS"/>
    <property type="match status" value="1"/>
</dbReference>
<dbReference type="AlphaFoldDB" id="E9HWL6"/>
<comment type="similarity">
    <text evidence="1">Belongs to the peptidase C1 family.</text>
</comment>
<dbReference type="InterPro" id="IPR000668">
    <property type="entry name" value="Peptidase_C1A_C"/>
</dbReference>
<dbReference type="Gene3D" id="1.10.287.2250">
    <property type="match status" value="1"/>
</dbReference>